<reference evidence="1 2" key="1">
    <citation type="submission" date="2018-02" db="EMBL/GenBank/DDBJ databases">
        <title>Draft genome of wild Prunus yedoensis var. nudiflora.</title>
        <authorList>
            <person name="Baek S."/>
            <person name="Kim J.-H."/>
            <person name="Choi K."/>
            <person name="Kim G.-B."/>
            <person name="Cho A."/>
            <person name="Jang H."/>
            <person name="Shin C.-H."/>
            <person name="Yu H.-J."/>
            <person name="Mun J.-H."/>
        </authorList>
    </citation>
    <scope>NUCLEOTIDE SEQUENCE [LARGE SCALE GENOMIC DNA]</scope>
    <source>
        <strain evidence="2">cv. Jeju island</strain>
        <tissue evidence="1">Leaf</tissue>
    </source>
</reference>
<comment type="caution">
    <text evidence="1">The sequence shown here is derived from an EMBL/GenBank/DDBJ whole genome shotgun (WGS) entry which is preliminary data.</text>
</comment>
<evidence type="ECO:0000313" key="2">
    <source>
        <dbReference type="Proteomes" id="UP000250321"/>
    </source>
</evidence>
<accession>A0A314XS91</accession>
<sequence length="84" mass="9445">MGKEKSHIPVMHHVCCCHWFDSKGSGAGEPWLGYLLVLFKKIGWVLDHQFSYQISLDAPGLALPRLLPDISPCLAVIVFWPPVF</sequence>
<organism evidence="1 2">
    <name type="scientific">Prunus yedoensis var. nudiflora</name>
    <dbReference type="NCBI Taxonomy" id="2094558"/>
    <lineage>
        <taxon>Eukaryota</taxon>
        <taxon>Viridiplantae</taxon>
        <taxon>Streptophyta</taxon>
        <taxon>Embryophyta</taxon>
        <taxon>Tracheophyta</taxon>
        <taxon>Spermatophyta</taxon>
        <taxon>Magnoliopsida</taxon>
        <taxon>eudicotyledons</taxon>
        <taxon>Gunneridae</taxon>
        <taxon>Pentapetalae</taxon>
        <taxon>rosids</taxon>
        <taxon>fabids</taxon>
        <taxon>Rosales</taxon>
        <taxon>Rosaceae</taxon>
        <taxon>Amygdaloideae</taxon>
        <taxon>Amygdaleae</taxon>
        <taxon>Prunus</taxon>
    </lineage>
</organism>
<proteinExistence type="predicted"/>
<dbReference type="AlphaFoldDB" id="A0A314XS91"/>
<protein>
    <submittedName>
        <fullName evidence="1">Uncharacterized protein</fullName>
    </submittedName>
</protein>
<name>A0A314XS91_PRUYE</name>
<evidence type="ECO:0000313" key="1">
    <source>
        <dbReference type="EMBL" id="PQP94173.1"/>
    </source>
</evidence>
<dbReference type="EMBL" id="PJQY01002374">
    <property type="protein sequence ID" value="PQP94173.1"/>
    <property type="molecule type" value="Genomic_DNA"/>
</dbReference>
<dbReference type="Proteomes" id="UP000250321">
    <property type="component" value="Unassembled WGS sequence"/>
</dbReference>
<gene>
    <name evidence="1" type="ORF">Pyn_15002</name>
</gene>
<keyword evidence="2" id="KW-1185">Reference proteome</keyword>